<organism evidence="1 2">
    <name type="scientific">Schistosoma mattheei</name>
    <dbReference type="NCBI Taxonomy" id="31246"/>
    <lineage>
        <taxon>Eukaryota</taxon>
        <taxon>Metazoa</taxon>
        <taxon>Spiralia</taxon>
        <taxon>Lophotrochozoa</taxon>
        <taxon>Platyhelminthes</taxon>
        <taxon>Trematoda</taxon>
        <taxon>Digenea</taxon>
        <taxon>Strigeidida</taxon>
        <taxon>Schistosomatoidea</taxon>
        <taxon>Schistosomatidae</taxon>
        <taxon>Schistosoma</taxon>
    </lineage>
</organism>
<keyword evidence="2" id="KW-1185">Reference proteome</keyword>
<accession>A0A183NPY6</accession>
<name>A0A183NPY6_9TREM</name>
<dbReference type="Proteomes" id="UP000269396">
    <property type="component" value="Unassembled WGS sequence"/>
</dbReference>
<sequence>MLNEPSHDRKPDLVLIDPAFSNDYLLCKNNLNKFEETISKESNPNVISNIISPHNAFVACGKLAQCEARVLNDLDFHYNSHDFISTAVYPYHKVTFNVYSNQSEKYLLNEATSFTT</sequence>
<proteinExistence type="predicted"/>
<reference evidence="1 2" key="1">
    <citation type="submission" date="2018-11" db="EMBL/GenBank/DDBJ databases">
        <authorList>
            <consortium name="Pathogen Informatics"/>
        </authorList>
    </citation>
    <scope>NUCLEOTIDE SEQUENCE [LARGE SCALE GENOMIC DNA]</scope>
    <source>
        <strain>Denwood</strain>
        <strain evidence="2">Zambia</strain>
    </source>
</reference>
<protein>
    <submittedName>
        <fullName evidence="1">Uncharacterized protein</fullName>
    </submittedName>
</protein>
<evidence type="ECO:0000313" key="2">
    <source>
        <dbReference type="Proteomes" id="UP000269396"/>
    </source>
</evidence>
<gene>
    <name evidence="1" type="ORF">SMTD_LOCUS4172</name>
</gene>
<dbReference type="AlphaFoldDB" id="A0A183NPY6"/>
<dbReference type="EMBL" id="UZAL01010405">
    <property type="protein sequence ID" value="VDP03597.1"/>
    <property type="molecule type" value="Genomic_DNA"/>
</dbReference>
<evidence type="ECO:0000313" key="1">
    <source>
        <dbReference type="EMBL" id="VDP03597.1"/>
    </source>
</evidence>